<organism evidence="3 4">
    <name type="scientific">Taxus chinensis</name>
    <name type="common">Chinese yew</name>
    <name type="synonym">Taxus wallichiana var. chinensis</name>
    <dbReference type="NCBI Taxonomy" id="29808"/>
    <lineage>
        <taxon>Eukaryota</taxon>
        <taxon>Viridiplantae</taxon>
        <taxon>Streptophyta</taxon>
        <taxon>Embryophyta</taxon>
        <taxon>Tracheophyta</taxon>
        <taxon>Spermatophyta</taxon>
        <taxon>Pinopsida</taxon>
        <taxon>Pinidae</taxon>
        <taxon>Conifers II</taxon>
        <taxon>Cupressales</taxon>
        <taxon>Taxaceae</taxon>
        <taxon>Taxus</taxon>
    </lineage>
</organism>
<feature type="compositionally biased region" description="Basic and acidic residues" evidence="1">
    <location>
        <begin position="423"/>
        <end position="447"/>
    </location>
</feature>
<evidence type="ECO:0000313" key="4">
    <source>
        <dbReference type="Proteomes" id="UP000824469"/>
    </source>
</evidence>
<feature type="region of interest" description="Disordered" evidence="1">
    <location>
        <begin position="1"/>
        <end position="25"/>
    </location>
</feature>
<protein>
    <recommendedName>
        <fullName evidence="2">LsmAD domain-containing protein</fullName>
    </recommendedName>
</protein>
<dbReference type="Pfam" id="PF14438">
    <property type="entry name" value="SM-ATX"/>
    <property type="match status" value="1"/>
</dbReference>
<dbReference type="Pfam" id="PF06741">
    <property type="entry name" value="LsmAD"/>
    <property type="match status" value="1"/>
</dbReference>
<dbReference type="OMA" id="FMIFAND"/>
<name>A0AA38LFN5_TAXCH</name>
<comment type="caution">
    <text evidence="3">The sequence shown here is derived from an EMBL/GenBank/DDBJ whole genome shotgun (WGS) entry which is preliminary data.</text>
</comment>
<proteinExistence type="predicted"/>
<evidence type="ECO:0000256" key="1">
    <source>
        <dbReference type="SAM" id="MobiDB-lite"/>
    </source>
</evidence>
<dbReference type="GO" id="GO:0034063">
    <property type="term" value="P:stress granule assembly"/>
    <property type="evidence" value="ECO:0007669"/>
    <property type="project" value="TreeGrafter"/>
</dbReference>
<dbReference type="GO" id="GO:0003729">
    <property type="term" value="F:mRNA binding"/>
    <property type="evidence" value="ECO:0007669"/>
    <property type="project" value="TreeGrafter"/>
</dbReference>
<sequence length="875" mass="94158">MHYRPPTANGSGRRRTDKDIGSRSDKMVYPVRSVSNISGNAIGGHGSSNNLNSDNISLADNTRLQWEGSVSGNRGGEPERTRHDRFVFVTMLLIGQPVEVQVKDGSIYSGIFYTANTGKDYGIMLRMARRTKEGNVKGGTKDIFKDSTKKSPAKEFMIFANDLVQVIAKDIPLNGDGAGIGRARDNRHDIVTDSFLSHGHPIELERELKPWTPDKDGPEDVDLENTFQNTRNRNWDQFETNKFLFGVESTFDEELYTTKLERGPQMRDLERKALMIAREIEEQATGNFHLAEERGIHFTNESETFDEESKYSSVLRSEDVGEDNEDNYIDSHNEETFGSDFPCSEELPSLKNDSNKNPSIAGEPDMKAGHAFQTSSADSSGVRASPFHNHIVRDSLLISSNISDQTTGEVQGSDPIASTTKGVNRDLNESNIRENVKNSKQHVENHTNRQPTFSEGVKDNFKELEVLPPEASASDGGKPPPVDGSEILQKTECSGASPSSALSAIAGGSLSSGSSEPVVIAEPSKPISSSKGLLANQSVSPREQFPLTTRAGNLGFLVSELPASTSASSALTFSSNSSTVKASLRTLSLNPNAKEFKLNPNAKSYTPCFTTPRQTSSVVQSPVYVPGSMPPIQTLPVGLGVNSSMQQASQPVKFAQYNTALAAAGPNGSYHQPPATFVPRVSGTAVPATLPAPPPIKISPPGQQVIAHSFNAQQPIRYTSQAAPLHQGPAYVHPGGQMYSQPMVYGQPGQVLYIQPYPNDMMQGPQLPQGSVSAQAASHQAQQSKHRGTPVHGMQYCLAAPFVPGQQPYIPAPVSHLPNTLQPSPGVLTPSSLPGIQIPQGIVAGLGPNVQNGNGLNSSNGIWVGGKGTTGNFQQ</sequence>
<feature type="compositionally biased region" description="Polar residues" evidence="1">
    <location>
        <begin position="404"/>
        <end position="422"/>
    </location>
</feature>
<reference evidence="3 4" key="1">
    <citation type="journal article" date="2021" name="Nat. Plants">
        <title>The Taxus genome provides insights into paclitaxel biosynthesis.</title>
        <authorList>
            <person name="Xiong X."/>
            <person name="Gou J."/>
            <person name="Liao Q."/>
            <person name="Li Y."/>
            <person name="Zhou Q."/>
            <person name="Bi G."/>
            <person name="Li C."/>
            <person name="Du R."/>
            <person name="Wang X."/>
            <person name="Sun T."/>
            <person name="Guo L."/>
            <person name="Liang H."/>
            <person name="Lu P."/>
            <person name="Wu Y."/>
            <person name="Zhang Z."/>
            <person name="Ro D.K."/>
            <person name="Shang Y."/>
            <person name="Huang S."/>
            <person name="Yan J."/>
        </authorList>
    </citation>
    <scope>NUCLEOTIDE SEQUENCE [LARGE SCALE GENOMIC DNA]</scope>
    <source>
        <strain evidence="3">Ta-2019</strain>
    </source>
</reference>
<accession>A0AA38LFN5</accession>
<dbReference type="PANTHER" id="PTHR12854:SF7">
    <property type="entry name" value="ATAXIN-2 HOMOLOG"/>
    <property type="match status" value="1"/>
</dbReference>
<dbReference type="PANTHER" id="PTHR12854">
    <property type="entry name" value="ATAXIN 2-RELATED"/>
    <property type="match status" value="1"/>
</dbReference>
<dbReference type="AlphaFoldDB" id="A0AA38LFN5"/>
<dbReference type="GO" id="GO:0010494">
    <property type="term" value="C:cytoplasmic stress granule"/>
    <property type="evidence" value="ECO:0007669"/>
    <property type="project" value="TreeGrafter"/>
</dbReference>
<feature type="domain" description="LsmAD" evidence="2">
    <location>
        <begin position="245"/>
        <end position="317"/>
    </location>
</feature>
<evidence type="ECO:0000259" key="2">
    <source>
        <dbReference type="SMART" id="SM01272"/>
    </source>
</evidence>
<dbReference type="EMBL" id="JAHRHJ020000003">
    <property type="protein sequence ID" value="KAH9322101.1"/>
    <property type="molecule type" value="Genomic_DNA"/>
</dbReference>
<dbReference type="Proteomes" id="UP000824469">
    <property type="component" value="Unassembled WGS sequence"/>
</dbReference>
<feature type="region of interest" description="Disordered" evidence="1">
    <location>
        <begin position="404"/>
        <end position="456"/>
    </location>
</feature>
<dbReference type="InterPro" id="IPR009604">
    <property type="entry name" value="LsmAD_domain"/>
</dbReference>
<dbReference type="InterPro" id="IPR025852">
    <property type="entry name" value="SM_dom_ATX"/>
</dbReference>
<dbReference type="InterPro" id="IPR045117">
    <property type="entry name" value="ATXN2-like"/>
</dbReference>
<evidence type="ECO:0000313" key="3">
    <source>
        <dbReference type="EMBL" id="KAH9322101.1"/>
    </source>
</evidence>
<feature type="compositionally biased region" description="Basic and acidic residues" evidence="1">
    <location>
        <begin position="14"/>
        <end position="25"/>
    </location>
</feature>
<feature type="region of interest" description="Disordered" evidence="1">
    <location>
        <begin position="301"/>
        <end position="384"/>
    </location>
</feature>
<keyword evidence="4" id="KW-1185">Reference proteome</keyword>
<gene>
    <name evidence="3" type="ORF">KI387_016740</name>
</gene>
<dbReference type="SMART" id="SM01272">
    <property type="entry name" value="LsmAD"/>
    <property type="match status" value="1"/>
</dbReference>